<feature type="transmembrane region" description="Helical" evidence="6">
    <location>
        <begin position="152"/>
        <end position="176"/>
    </location>
</feature>
<gene>
    <name evidence="8" type="ORF">FPE_LOCUS13922</name>
</gene>
<dbReference type="InterPro" id="IPR024041">
    <property type="entry name" value="NH4_transpt_AmtB-like_dom"/>
</dbReference>
<accession>A0AAD1ZGD2</accession>
<evidence type="ECO:0000256" key="3">
    <source>
        <dbReference type="ARBA" id="ARBA00022692"/>
    </source>
</evidence>
<keyword evidence="3 6" id="KW-0812">Transmembrane</keyword>
<dbReference type="PANTHER" id="PTHR43029">
    <property type="entry name" value="AMMONIUM TRANSPORTER MEP2"/>
    <property type="match status" value="1"/>
</dbReference>
<evidence type="ECO:0000256" key="6">
    <source>
        <dbReference type="SAM" id="Phobius"/>
    </source>
</evidence>
<dbReference type="PANTHER" id="PTHR43029:SF11">
    <property type="entry name" value="AMMONIUM TRANSPORTER"/>
    <property type="match status" value="1"/>
</dbReference>
<dbReference type="InterPro" id="IPR001905">
    <property type="entry name" value="Ammonium_transpt"/>
</dbReference>
<dbReference type="Gene3D" id="3.30.390.110">
    <property type="match status" value="1"/>
</dbReference>
<organism evidence="8 9">
    <name type="scientific">Fraxinus pennsylvanica</name>
    <dbReference type="NCBI Taxonomy" id="56036"/>
    <lineage>
        <taxon>Eukaryota</taxon>
        <taxon>Viridiplantae</taxon>
        <taxon>Streptophyta</taxon>
        <taxon>Embryophyta</taxon>
        <taxon>Tracheophyta</taxon>
        <taxon>Spermatophyta</taxon>
        <taxon>Magnoliopsida</taxon>
        <taxon>eudicotyledons</taxon>
        <taxon>Gunneridae</taxon>
        <taxon>Pentapetalae</taxon>
        <taxon>asterids</taxon>
        <taxon>lamiids</taxon>
        <taxon>Lamiales</taxon>
        <taxon>Oleaceae</taxon>
        <taxon>Oleeae</taxon>
        <taxon>Fraxinus</taxon>
    </lineage>
</organism>
<evidence type="ECO:0000313" key="9">
    <source>
        <dbReference type="Proteomes" id="UP000834106"/>
    </source>
</evidence>
<sequence>MAKSAALWLLKISNSSISELDFDAGVNPRDAFVKMATVLGQLILEIVKKNNSFLVKEFGNGAAGVVFSKEPNNLHSYKHFGFIFLSMKMIDNGNNRLCNNHAVIILTGIFVEPKLSRIFYVVENWQHYVGFAYGIQSGRFGAGLKQLGIQNLGLVFVICLNVVMTTLICLLIKVVVPLRLDEEALHMGDDSVHGEEAYPLYGEGKRRENFKENTVYRFA</sequence>
<dbReference type="AlphaFoldDB" id="A0AAD1ZGD2"/>
<comment type="similarity">
    <text evidence="2">Belongs to the ammonia transporter channel (TC 1.A.11.2) family.</text>
</comment>
<evidence type="ECO:0000256" key="5">
    <source>
        <dbReference type="ARBA" id="ARBA00023136"/>
    </source>
</evidence>
<dbReference type="Proteomes" id="UP000834106">
    <property type="component" value="Chromosome 8"/>
</dbReference>
<dbReference type="InterPro" id="IPR029020">
    <property type="entry name" value="Ammonium/urea_transptr"/>
</dbReference>
<dbReference type="GO" id="GO:0005886">
    <property type="term" value="C:plasma membrane"/>
    <property type="evidence" value="ECO:0007669"/>
    <property type="project" value="TreeGrafter"/>
</dbReference>
<keyword evidence="4 6" id="KW-1133">Transmembrane helix</keyword>
<comment type="subcellular location">
    <subcellularLocation>
        <location evidence="1">Membrane</location>
        <topology evidence="1">Multi-pass membrane protein</topology>
    </subcellularLocation>
</comment>
<feature type="domain" description="Ammonium transporter AmtB-like" evidence="7">
    <location>
        <begin position="104"/>
        <end position="198"/>
    </location>
</feature>
<name>A0AAD1ZGD2_9LAMI</name>
<evidence type="ECO:0000256" key="1">
    <source>
        <dbReference type="ARBA" id="ARBA00004141"/>
    </source>
</evidence>
<evidence type="ECO:0000259" key="7">
    <source>
        <dbReference type="Pfam" id="PF00909"/>
    </source>
</evidence>
<evidence type="ECO:0000313" key="8">
    <source>
        <dbReference type="EMBL" id="CAI9766492.1"/>
    </source>
</evidence>
<protein>
    <recommendedName>
        <fullName evidence="7">Ammonium transporter AmtB-like domain-containing protein</fullName>
    </recommendedName>
</protein>
<evidence type="ECO:0000256" key="2">
    <source>
        <dbReference type="ARBA" id="ARBA00005887"/>
    </source>
</evidence>
<dbReference type="Pfam" id="PF00909">
    <property type="entry name" value="Ammonium_transp"/>
    <property type="match status" value="1"/>
</dbReference>
<dbReference type="Gene3D" id="1.10.3430.10">
    <property type="entry name" value="Ammonium transporter AmtB like domains"/>
    <property type="match status" value="1"/>
</dbReference>
<dbReference type="GO" id="GO:0008519">
    <property type="term" value="F:ammonium channel activity"/>
    <property type="evidence" value="ECO:0007669"/>
    <property type="project" value="InterPro"/>
</dbReference>
<dbReference type="EMBL" id="OU503043">
    <property type="protein sequence ID" value="CAI9766492.1"/>
    <property type="molecule type" value="Genomic_DNA"/>
</dbReference>
<proteinExistence type="inferred from homology"/>
<reference evidence="8" key="1">
    <citation type="submission" date="2023-05" db="EMBL/GenBank/DDBJ databases">
        <authorList>
            <person name="Huff M."/>
        </authorList>
    </citation>
    <scope>NUCLEOTIDE SEQUENCE</scope>
</reference>
<keyword evidence="5 6" id="KW-0472">Membrane</keyword>
<evidence type="ECO:0000256" key="4">
    <source>
        <dbReference type="ARBA" id="ARBA00022989"/>
    </source>
</evidence>
<keyword evidence="9" id="KW-1185">Reference proteome</keyword>